<dbReference type="HAMAP" id="MF_01024">
    <property type="entry name" value="HisD"/>
    <property type="match status" value="1"/>
</dbReference>
<dbReference type="InterPro" id="IPR016161">
    <property type="entry name" value="Ald_DH/histidinol_DH"/>
</dbReference>
<feature type="binding site" evidence="5 10">
    <location>
        <position position="361"/>
    </location>
    <ligand>
        <name>Zn(2+)</name>
        <dbReference type="ChEBI" id="CHEBI:29105"/>
    </ligand>
</feature>
<evidence type="ECO:0000256" key="10">
    <source>
        <dbReference type="PIRSR" id="PIRSR000099-4"/>
    </source>
</evidence>
<feature type="binding site" evidence="5 9">
    <location>
        <position position="415"/>
    </location>
    <ligand>
        <name>substrate</name>
    </ligand>
</feature>
<dbReference type="GO" id="GO:0005829">
    <property type="term" value="C:cytosol"/>
    <property type="evidence" value="ECO:0007669"/>
    <property type="project" value="TreeGrafter"/>
</dbReference>
<reference evidence="12 13" key="1">
    <citation type="submission" date="2020-02" db="EMBL/GenBank/DDBJ databases">
        <authorList>
            <person name="Zhang X.-Y."/>
        </authorList>
    </citation>
    <scope>NUCLEOTIDE SEQUENCE [LARGE SCALE GENOMIC DNA]</scope>
    <source>
        <strain evidence="12 13">C33</strain>
    </source>
</reference>
<dbReference type="GO" id="GO:0008270">
    <property type="term" value="F:zinc ion binding"/>
    <property type="evidence" value="ECO:0007669"/>
    <property type="project" value="UniProtKB-UniRule"/>
</dbReference>
<keyword evidence="5 8" id="KW-0520">NAD</keyword>
<feature type="binding site" evidence="5 10">
    <location>
        <position position="420"/>
    </location>
    <ligand>
        <name>Zn(2+)</name>
        <dbReference type="ChEBI" id="CHEBI:29105"/>
    </ligand>
</feature>
<feature type="binding site" evidence="5 9">
    <location>
        <position position="238"/>
    </location>
    <ligand>
        <name>substrate</name>
    </ligand>
</feature>
<name>A0A845UUT8_9GAMM</name>
<keyword evidence="3 5" id="KW-0862">Zinc</keyword>
<accession>A0A845UUT8</accession>
<dbReference type="Gene3D" id="3.40.50.1980">
    <property type="entry name" value="Nitrogenase molybdenum iron protein domain"/>
    <property type="match status" value="2"/>
</dbReference>
<feature type="binding site" evidence="5 10">
    <location>
        <position position="263"/>
    </location>
    <ligand>
        <name>Zn(2+)</name>
        <dbReference type="ChEBI" id="CHEBI:29105"/>
    </ligand>
</feature>
<keyword evidence="2 5" id="KW-0479">Metal-binding</keyword>
<comment type="similarity">
    <text evidence="1 5 6 11">Belongs to the histidinol dehydrogenase family.</text>
</comment>
<evidence type="ECO:0000256" key="11">
    <source>
        <dbReference type="RuleBase" id="RU004175"/>
    </source>
</evidence>
<proteinExistence type="inferred from homology"/>
<evidence type="ECO:0000256" key="3">
    <source>
        <dbReference type="ARBA" id="ARBA00022833"/>
    </source>
</evidence>
<comment type="cofactor">
    <cofactor evidence="5 10">
        <name>Zn(2+)</name>
        <dbReference type="ChEBI" id="CHEBI:29105"/>
    </cofactor>
    <text evidence="5 10">Binds 1 zinc ion per subunit.</text>
</comment>
<evidence type="ECO:0000256" key="5">
    <source>
        <dbReference type="HAMAP-Rule" id="MF_01024"/>
    </source>
</evidence>
<feature type="binding site" evidence="5 8">
    <location>
        <position position="212"/>
    </location>
    <ligand>
        <name>NAD(+)</name>
        <dbReference type="ChEBI" id="CHEBI:57540"/>
    </ligand>
</feature>
<evidence type="ECO:0000313" key="13">
    <source>
        <dbReference type="Proteomes" id="UP000484885"/>
    </source>
</evidence>
<dbReference type="EC" id="1.1.1.23" evidence="5"/>
<comment type="pathway">
    <text evidence="5">Amino-acid biosynthesis; L-histidine biosynthesis; L-histidine from 5-phospho-alpha-D-ribose 1-diphosphate: step 9/9.</text>
</comment>
<feature type="binding site" evidence="5 10">
    <location>
        <position position="260"/>
    </location>
    <ligand>
        <name>Zn(2+)</name>
        <dbReference type="ChEBI" id="CHEBI:29105"/>
    </ligand>
</feature>
<feature type="active site" description="Proton acceptor" evidence="5 7">
    <location>
        <position position="328"/>
    </location>
</feature>
<dbReference type="PRINTS" id="PR00083">
    <property type="entry name" value="HOLDHDRGNASE"/>
</dbReference>
<organism evidence="12 13">
    <name type="scientific">Wenzhouxiangella limi</name>
    <dbReference type="NCBI Taxonomy" id="2707351"/>
    <lineage>
        <taxon>Bacteria</taxon>
        <taxon>Pseudomonadati</taxon>
        <taxon>Pseudomonadota</taxon>
        <taxon>Gammaproteobacteria</taxon>
        <taxon>Chromatiales</taxon>
        <taxon>Wenzhouxiangellaceae</taxon>
        <taxon>Wenzhouxiangella</taxon>
    </lineage>
</organism>
<dbReference type="GO" id="GO:0004399">
    <property type="term" value="F:histidinol dehydrogenase activity"/>
    <property type="evidence" value="ECO:0007669"/>
    <property type="project" value="UniProtKB-UniRule"/>
</dbReference>
<dbReference type="NCBIfam" id="TIGR00069">
    <property type="entry name" value="hisD"/>
    <property type="match status" value="1"/>
</dbReference>
<feature type="binding site" evidence="5 9">
    <location>
        <position position="420"/>
    </location>
    <ligand>
        <name>substrate</name>
    </ligand>
</feature>
<dbReference type="Pfam" id="PF00815">
    <property type="entry name" value="Histidinol_dh"/>
    <property type="match status" value="1"/>
</dbReference>
<keyword evidence="13" id="KW-1185">Reference proteome</keyword>
<dbReference type="GO" id="GO:0000105">
    <property type="term" value="P:L-histidine biosynthetic process"/>
    <property type="evidence" value="ECO:0007669"/>
    <property type="project" value="UniProtKB-UniRule"/>
</dbReference>
<evidence type="ECO:0000313" key="12">
    <source>
        <dbReference type="EMBL" id="NDY94314.1"/>
    </source>
</evidence>
<protein>
    <recommendedName>
        <fullName evidence="5">Histidinol dehydrogenase</fullName>
        <shortName evidence="5">HDH</shortName>
        <ecNumber evidence="5">1.1.1.23</ecNumber>
    </recommendedName>
</protein>
<dbReference type="AlphaFoldDB" id="A0A845UUT8"/>
<comment type="catalytic activity">
    <reaction evidence="5">
        <text>L-histidinol + 2 NAD(+) + H2O = L-histidine + 2 NADH + 3 H(+)</text>
        <dbReference type="Rhea" id="RHEA:20641"/>
        <dbReference type="ChEBI" id="CHEBI:15377"/>
        <dbReference type="ChEBI" id="CHEBI:15378"/>
        <dbReference type="ChEBI" id="CHEBI:57540"/>
        <dbReference type="ChEBI" id="CHEBI:57595"/>
        <dbReference type="ChEBI" id="CHEBI:57699"/>
        <dbReference type="ChEBI" id="CHEBI:57945"/>
        <dbReference type="EC" id="1.1.1.23"/>
    </reaction>
</comment>
<dbReference type="PANTHER" id="PTHR21256:SF2">
    <property type="entry name" value="HISTIDINE BIOSYNTHESIS TRIFUNCTIONAL PROTEIN"/>
    <property type="match status" value="1"/>
</dbReference>
<feature type="binding site" evidence="5 8">
    <location>
        <position position="127"/>
    </location>
    <ligand>
        <name>NAD(+)</name>
        <dbReference type="ChEBI" id="CHEBI:57540"/>
    </ligand>
</feature>
<dbReference type="EMBL" id="JAAGSC010000023">
    <property type="protein sequence ID" value="NDY94314.1"/>
    <property type="molecule type" value="Genomic_DNA"/>
</dbReference>
<dbReference type="GO" id="GO:0051287">
    <property type="term" value="F:NAD binding"/>
    <property type="evidence" value="ECO:0007669"/>
    <property type="project" value="InterPro"/>
</dbReference>
<keyword evidence="5" id="KW-0368">Histidine biosynthesis</keyword>
<dbReference type="PIRSF" id="PIRSF000099">
    <property type="entry name" value="Histidinol_dh"/>
    <property type="match status" value="1"/>
</dbReference>
<evidence type="ECO:0000256" key="2">
    <source>
        <dbReference type="ARBA" id="ARBA00022723"/>
    </source>
</evidence>
<evidence type="ECO:0000256" key="9">
    <source>
        <dbReference type="PIRSR" id="PIRSR000099-3"/>
    </source>
</evidence>
<evidence type="ECO:0000256" key="6">
    <source>
        <dbReference type="PIRNR" id="PIRNR000099"/>
    </source>
</evidence>
<keyword evidence="5" id="KW-0028">Amino-acid biosynthesis</keyword>
<evidence type="ECO:0000256" key="4">
    <source>
        <dbReference type="ARBA" id="ARBA00023002"/>
    </source>
</evidence>
<evidence type="ECO:0000256" key="7">
    <source>
        <dbReference type="PIRSR" id="PIRSR000099-1"/>
    </source>
</evidence>
<feature type="binding site" evidence="5 9">
    <location>
        <position position="260"/>
    </location>
    <ligand>
        <name>substrate</name>
    </ligand>
</feature>
<evidence type="ECO:0000256" key="8">
    <source>
        <dbReference type="PIRSR" id="PIRSR000099-2"/>
    </source>
</evidence>
<dbReference type="UniPathway" id="UPA00031">
    <property type="reaction ID" value="UER00014"/>
</dbReference>
<feature type="binding site" evidence="5 9">
    <location>
        <position position="328"/>
    </location>
    <ligand>
        <name>substrate</name>
    </ligand>
</feature>
<feature type="binding site" evidence="5 8">
    <location>
        <position position="189"/>
    </location>
    <ligand>
        <name>NAD(+)</name>
        <dbReference type="ChEBI" id="CHEBI:57540"/>
    </ligand>
</feature>
<dbReference type="InterPro" id="IPR012131">
    <property type="entry name" value="Hstdl_DH"/>
</dbReference>
<comment type="function">
    <text evidence="5">Catalyzes the sequential NAD-dependent oxidations of L-histidinol to L-histidinaldehyde and then to L-histidine.</text>
</comment>
<gene>
    <name evidence="5 12" type="primary">hisD</name>
    <name evidence="12" type="ORF">G3I74_01030</name>
</gene>
<feature type="binding site" evidence="5 9">
    <location>
        <position position="361"/>
    </location>
    <ligand>
        <name>substrate</name>
    </ligand>
</feature>
<dbReference type="SUPFAM" id="SSF53720">
    <property type="entry name" value="ALDH-like"/>
    <property type="match status" value="1"/>
</dbReference>
<dbReference type="Gene3D" id="1.20.5.1300">
    <property type="match status" value="1"/>
</dbReference>
<dbReference type="InterPro" id="IPR022695">
    <property type="entry name" value="Histidinol_DH_monofunct"/>
</dbReference>
<dbReference type="FunFam" id="3.40.50.1980:FF:000001">
    <property type="entry name" value="Histidinol dehydrogenase"/>
    <property type="match status" value="1"/>
</dbReference>
<feature type="binding site" evidence="5 9">
    <location>
        <position position="263"/>
    </location>
    <ligand>
        <name>substrate</name>
    </ligand>
</feature>
<sequence length="442" mass="46149">MQIVNARELGREALAKLLARPAMESNAELRQTVADIIAEVRSRGDAALLDFGKKFDRRAPASLLAKPGELAAAAESLDPELLAAIDTAIDTVGRFHAAGKPENLSVETAPGVTCQARWQALDPVGLYVPAGSAPLPSTAIMLAVPARLAGCRQIVLATPPNAEGRADAAVLAIAHRLDIDTVLVSGGAQAVAAMAYGTESVPRVAKIFGPGNRFVTEAKRQVAESAAGAAQDLPAGPSEVLVIADDSANPDFVAMDLLSQSEHGADSQAFLVTDSADFAEAVDRSLERLTPTLARAETARIALGHGAVIVADDLDEAVAISNEYAPEHLIISTRDPHTLCDATTSAGSVFLGHYTPESLGDYISGTNHVLPTAGWARSIGGLSITDFMRRMTVQEASPDGLRKLGPPGARLAAHEGLDAHRLAITMRLDRLNQAQPENGTSA</sequence>
<feature type="active site" description="Proton acceptor" evidence="5 7">
    <location>
        <position position="327"/>
    </location>
</feature>
<dbReference type="PANTHER" id="PTHR21256">
    <property type="entry name" value="HISTIDINOL DEHYDROGENASE HDH"/>
    <property type="match status" value="1"/>
</dbReference>
<dbReference type="Proteomes" id="UP000484885">
    <property type="component" value="Unassembled WGS sequence"/>
</dbReference>
<comment type="caution">
    <text evidence="12">The sequence shown here is derived from an EMBL/GenBank/DDBJ whole genome shotgun (WGS) entry which is preliminary data.</text>
</comment>
<evidence type="ECO:0000256" key="1">
    <source>
        <dbReference type="ARBA" id="ARBA00010178"/>
    </source>
</evidence>
<keyword evidence="4 5" id="KW-0560">Oxidoreductase</keyword>
<dbReference type="CDD" id="cd06572">
    <property type="entry name" value="Histidinol_dh"/>
    <property type="match status" value="1"/>
</dbReference>